<keyword evidence="6 9" id="KW-1015">Disulfide bond</keyword>
<dbReference type="InterPro" id="IPR023415">
    <property type="entry name" value="LDLR_class-A_CS"/>
</dbReference>
<dbReference type="PRINTS" id="PR00261">
    <property type="entry name" value="LDLRECEPTOR"/>
</dbReference>
<dbReference type="InterPro" id="IPR002172">
    <property type="entry name" value="LDrepeatLR_classA_rpt"/>
</dbReference>
<keyword evidence="7 10" id="KW-0675">Receptor</keyword>
<feature type="disulfide bond" evidence="9">
    <location>
        <begin position="34"/>
        <end position="49"/>
    </location>
</feature>
<evidence type="ECO:0000256" key="4">
    <source>
        <dbReference type="ARBA" id="ARBA00022989"/>
    </source>
</evidence>
<dbReference type="InParanoid" id="A0A1V9X754"/>
<dbReference type="InterPro" id="IPR036055">
    <property type="entry name" value="LDL_receptor-like_sf"/>
</dbReference>
<evidence type="ECO:0000256" key="9">
    <source>
        <dbReference type="PROSITE-ProRule" id="PRU00124"/>
    </source>
</evidence>
<keyword evidence="11" id="KW-1185">Reference proteome</keyword>
<gene>
    <name evidence="10" type="ORF">BIW11_12412</name>
</gene>
<dbReference type="InterPro" id="IPR051221">
    <property type="entry name" value="LDLR-related"/>
</dbReference>
<evidence type="ECO:0000256" key="7">
    <source>
        <dbReference type="ARBA" id="ARBA00023170"/>
    </source>
</evidence>
<feature type="disulfide bond" evidence="9">
    <location>
        <begin position="72"/>
        <end position="87"/>
    </location>
</feature>
<keyword evidence="3" id="KW-0677">Repeat</keyword>
<keyword evidence="4" id="KW-1133">Transmembrane helix</keyword>
<organism evidence="10 11">
    <name type="scientific">Tropilaelaps mercedesae</name>
    <dbReference type="NCBI Taxonomy" id="418985"/>
    <lineage>
        <taxon>Eukaryota</taxon>
        <taxon>Metazoa</taxon>
        <taxon>Ecdysozoa</taxon>
        <taxon>Arthropoda</taxon>
        <taxon>Chelicerata</taxon>
        <taxon>Arachnida</taxon>
        <taxon>Acari</taxon>
        <taxon>Parasitiformes</taxon>
        <taxon>Mesostigmata</taxon>
        <taxon>Gamasina</taxon>
        <taxon>Dermanyssoidea</taxon>
        <taxon>Laelapidae</taxon>
        <taxon>Tropilaelaps</taxon>
    </lineage>
</organism>
<evidence type="ECO:0000256" key="1">
    <source>
        <dbReference type="ARBA" id="ARBA00004167"/>
    </source>
</evidence>
<evidence type="ECO:0000256" key="6">
    <source>
        <dbReference type="ARBA" id="ARBA00023157"/>
    </source>
</evidence>
<evidence type="ECO:0000256" key="3">
    <source>
        <dbReference type="ARBA" id="ARBA00022737"/>
    </source>
</evidence>
<comment type="caution">
    <text evidence="9">Lacks conserved residue(s) required for the propagation of feature annotation.</text>
</comment>
<evidence type="ECO:0000313" key="11">
    <source>
        <dbReference type="Proteomes" id="UP000192247"/>
    </source>
</evidence>
<protein>
    <submittedName>
        <fullName evidence="10">Low-density lipoprotein receptor-related protein 6-like</fullName>
    </submittedName>
</protein>
<comment type="caution">
    <text evidence="10">The sequence shown here is derived from an EMBL/GenBank/DDBJ whole genome shotgun (WGS) entry which is preliminary data.</text>
</comment>
<dbReference type="SUPFAM" id="SSF57424">
    <property type="entry name" value="LDL receptor-like module"/>
    <property type="match status" value="2"/>
</dbReference>
<feature type="non-terminal residue" evidence="10">
    <location>
        <position position="97"/>
    </location>
</feature>
<sequence length="97" mass="10834">MRSAEGSCDVALCGLNEWTCHSGAKRCIPLDGRCNAKVDCHDKSDERDCCSEADYFKCSFSDRVCIFARRVCDKRGDCEDGSDEIDCEPHECRIEGV</sequence>
<dbReference type="Pfam" id="PF00057">
    <property type="entry name" value="Ldl_recept_a"/>
    <property type="match status" value="2"/>
</dbReference>
<accession>A0A1V9X754</accession>
<dbReference type="PANTHER" id="PTHR22722">
    <property type="entry name" value="LOW-DENSITY LIPOPROTEIN RECEPTOR-RELATED PROTEIN 2-RELATED"/>
    <property type="match status" value="1"/>
</dbReference>
<proteinExistence type="predicted"/>
<evidence type="ECO:0000256" key="2">
    <source>
        <dbReference type="ARBA" id="ARBA00022692"/>
    </source>
</evidence>
<dbReference type="OrthoDB" id="9978656at2759"/>
<dbReference type="PROSITE" id="PS01209">
    <property type="entry name" value="LDLRA_1"/>
    <property type="match status" value="1"/>
</dbReference>
<keyword evidence="10" id="KW-0449">Lipoprotein</keyword>
<dbReference type="Gene3D" id="4.10.400.10">
    <property type="entry name" value="Low-density Lipoprotein Receptor"/>
    <property type="match status" value="2"/>
</dbReference>
<evidence type="ECO:0000313" key="10">
    <source>
        <dbReference type="EMBL" id="OQR69193.1"/>
    </source>
</evidence>
<comment type="subcellular location">
    <subcellularLocation>
        <location evidence="1">Membrane</location>
        <topology evidence="1">Single-pass membrane protein</topology>
    </subcellularLocation>
</comment>
<dbReference type="CDD" id="cd00112">
    <property type="entry name" value="LDLa"/>
    <property type="match status" value="2"/>
</dbReference>
<name>A0A1V9X754_9ACAR</name>
<keyword evidence="5" id="KW-0472">Membrane</keyword>
<reference evidence="10 11" key="1">
    <citation type="journal article" date="2017" name="Gigascience">
        <title>Draft genome of the honey bee ectoparasitic mite, Tropilaelaps mercedesae, is shaped by the parasitic life history.</title>
        <authorList>
            <person name="Dong X."/>
            <person name="Armstrong S.D."/>
            <person name="Xia D."/>
            <person name="Makepeace B.L."/>
            <person name="Darby A.C."/>
            <person name="Kadowaki T."/>
        </authorList>
    </citation>
    <scope>NUCLEOTIDE SEQUENCE [LARGE SCALE GENOMIC DNA]</scope>
    <source>
        <strain evidence="10">Wuxi-XJTLU</strain>
    </source>
</reference>
<evidence type="ECO:0000256" key="5">
    <source>
        <dbReference type="ARBA" id="ARBA00023136"/>
    </source>
</evidence>
<keyword evidence="2" id="KW-0812">Transmembrane</keyword>
<dbReference type="PROSITE" id="PS50068">
    <property type="entry name" value="LDLRA_2"/>
    <property type="match status" value="2"/>
</dbReference>
<dbReference type="SMART" id="SM00192">
    <property type="entry name" value="LDLa"/>
    <property type="match status" value="2"/>
</dbReference>
<keyword evidence="8" id="KW-0325">Glycoprotein</keyword>
<evidence type="ECO:0000256" key="8">
    <source>
        <dbReference type="ARBA" id="ARBA00023180"/>
    </source>
</evidence>
<dbReference type="AlphaFoldDB" id="A0A1V9X754"/>
<dbReference type="GO" id="GO:0043235">
    <property type="term" value="C:receptor complex"/>
    <property type="evidence" value="ECO:0007669"/>
    <property type="project" value="TreeGrafter"/>
</dbReference>
<dbReference type="Proteomes" id="UP000192247">
    <property type="component" value="Unassembled WGS sequence"/>
</dbReference>
<dbReference type="STRING" id="418985.A0A1V9X754"/>
<dbReference type="GO" id="GO:0005886">
    <property type="term" value="C:plasma membrane"/>
    <property type="evidence" value="ECO:0007669"/>
    <property type="project" value="TreeGrafter"/>
</dbReference>
<dbReference type="EMBL" id="MNPL01021887">
    <property type="protein sequence ID" value="OQR69193.1"/>
    <property type="molecule type" value="Genomic_DNA"/>
</dbReference>